<protein>
    <recommendedName>
        <fullName evidence="4">Pheromone alpha factor receptor</fullName>
    </recommendedName>
</protein>
<evidence type="ECO:0000313" key="2">
    <source>
        <dbReference type="EMBL" id="ODM14786.1"/>
    </source>
</evidence>
<feature type="transmembrane region" description="Helical" evidence="1">
    <location>
        <begin position="159"/>
        <end position="185"/>
    </location>
</feature>
<dbReference type="EMBL" id="JXNT01000021">
    <property type="protein sequence ID" value="ODM14786.1"/>
    <property type="molecule type" value="Genomic_DNA"/>
</dbReference>
<dbReference type="PANTHER" id="PTHR28009">
    <property type="entry name" value="PHEROMONE ALPHA FACTOR RECEPTOR"/>
    <property type="match status" value="1"/>
</dbReference>
<dbReference type="InterPro" id="IPR027458">
    <property type="entry name" value="STE2_TM1-TM2_sf"/>
</dbReference>
<evidence type="ECO:0000256" key="1">
    <source>
        <dbReference type="SAM" id="Phobius"/>
    </source>
</evidence>
<dbReference type="InterPro" id="IPR000366">
    <property type="entry name" value="GPCR_STE2"/>
</dbReference>
<accession>A0A1E3B2W8</accession>
<evidence type="ECO:0008006" key="4">
    <source>
        <dbReference type="Google" id="ProtNLM"/>
    </source>
</evidence>
<feature type="transmembrane region" description="Helical" evidence="1">
    <location>
        <begin position="41"/>
        <end position="68"/>
    </location>
</feature>
<keyword evidence="1" id="KW-0472">Membrane</keyword>
<dbReference type="OrthoDB" id="5402633at2759"/>
<dbReference type="Pfam" id="PF02116">
    <property type="entry name" value="STE2"/>
    <property type="match status" value="1"/>
</dbReference>
<dbReference type="VEuPathDB" id="FungiDB:SI65_09780"/>
<dbReference type="PRINTS" id="PR00250">
    <property type="entry name" value="GPCRSTE2"/>
</dbReference>
<feature type="transmembrane region" description="Helical" evidence="1">
    <location>
        <begin position="205"/>
        <end position="224"/>
    </location>
</feature>
<dbReference type="GO" id="GO:0004932">
    <property type="term" value="F:mating-type factor pheromone receptor activity"/>
    <property type="evidence" value="ECO:0007669"/>
    <property type="project" value="InterPro"/>
</dbReference>
<dbReference type="AlphaFoldDB" id="A0A1E3B2W8"/>
<dbReference type="Gene3D" id="1.10.287.920">
    <property type="entry name" value="Pheromone alpha factor receptor"/>
    <property type="match status" value="1"/>
</dbReference>
<comment type="caution">
    <text evidence="2">The sequence shown here is derived from an EMBL/GenBank/DDBJ whole genome shotgun (WGS) entry which is preliminary data.</text>
</comment>
<name>A0A1E3B2W8_ASPCR</name>
<gene>
    <name evidence="2" type="ORF">SI65_09780</name>
</gene>
<dbReference type="SMR" id="A0A1E3B2W8"/>
<feature type="transmembrane region" description="Helical" evidence="1">
    <location>
        <begin position="271"/>
        <end position="290"/>
    </location>
</feature>
<dbReference type="STRING" id="573508.A0A1E3B2W8"/>
<dbReference type="CDD" id="cd14939">
    <property type="entry name" value="7tmD_STE2"/>
    <property type="match status" value="1"/>
</dbReference>
<dbReference type="GO" id="GO:0000750">
    <property type="term" value="P:pheromone-dependent signal transduction involved in conjugation with cellular fusion"/>
    <property type="evidence" value="ECO:0007669"/>
    <property type="project" value="TreeGrafter"/>
</dbReference>
<keyword evidence="3" id="KW-1185">Reference proteome</keyword>
<organism evidence="2 3">
    <name type="scientific">Aspergillus cristatus</name>
    <name type="common">Chinese Fuzhuan brick tea-fermentation fungus</name>
    <name type="synonym">Eurotium cristatum</name>
    <dbReference type="NCBI Taxonomy" id="573508"/>
    <lineage>
        <taxon>Eukaryota</taxon>
        <taxon>Fungi</taxon>
        <taxon>Dikarya</taxon>
        <taxon>Ascomycota</taxon>
        <taxon>Pezizomycotina</taxon>
        <taxon>Eurotiomycetes</taxon>
        <taxon>Eurotiomycetidae</taxon>
        <taxon>Eurotiales</taxon>
        <taxon>Aspergillaceae</taxon>
        <taxon>Aspergillus</taxon>
        <taxon>Aspergillus subgen. Aspergillus</taxon>
    </lineage>
</organism>
<keyword evidence="1" id="KW-1133">Transmembrane helix</keyword>
<sequence length="382" mass="42356">MASETAQSFDSNGFDPFEQNITMHQADGTPFLVPVDSVDAWLQYCIRICINYGCQMGASAVLLIVLILLTRAEKRSSAIFWLNALALVTNVARLLCQLIYFTGPLVRLYPIFASDYSRVPQSAYADSIVGAAFAFLAVVFMEVSLVLQVQVVCATLRRWYRRVLLVASALVAMIPIGFRFALLVINSMSIMDLEVISSVWLENAANVVVTVSICFFCTVFVVKLGFAIKLRKKLGVREYGPMKVIFVMGCQTMIIPAIFSILQYFVHVPELYSNVLTVVIISLPLSSIWAGSTFEQKSRVASRTSDSHRHLMNLNSYNSMRTKMLSTSLSTDATARNSIDANATCYAALSPTRQVDPELSKYGILVKHDYSVQSHQKDGGEV</sequence>
<dbReference type="GO" id="GO:0038038">
    <property type="term" value="C:G protein-coupled receptor homodimeric complex"/>
    <property type="evidence" value="ECO:0007669"/>
    <property type="project" value="TreeGrafter"/>
</dbReference>
<evidence type="ECO:0000313" key="3">
    <source>
        <dbReference type="Proteomes" id="UP000094569"/>
    </source>
</evidence>
<proteinExistence type="predicted"/>
<feature type="transmembrane region" description="Helical" evidence="1">
    <location>
        <begin position="244"/>
        <end position="265"/>
    </location>
</feature>
<keyword evidence="1" id="KW-0812">Transmembrane</keyword>
<dbReference type="PANTHER" id="PTHR28009:SF1">
    <property type="entry name" value="PHEROMONE ALPHA FACTOR RECEPTOR"/>
    <property type="match status" value="1"/>
</dbReference>
<feature type="transmembrane region" description="Helical" evidence="1">
    <location>
        <begin position="80"/>
        <end position="103"/>
    </location>
</feature>
<reference evidence="2 3" key="1">
    <citation type="journal article" date="2016" name="BMC Genomics">
        <title>Comparative genomic and transcriptomic analyses of the Fuzhuan brick tea-fermentation fungus Aspergillus cristatus.</title>
        <authorList>
            <person name="Ge Y."/>
            <person name="Wang Y."/>
            <person name="Liu Y."/>
            <person name="Tan Y."/>
            <person name="Ren X."/>
            <person name="Zhang X."/>
            <person name="Hyde K.D."/>
            <person name="Liu Y."/>
            <person name="Liu Z."/>
        </authorList>
    </citation>
    <scope>NUCLEOTIDE SEQUENCE [LARGE SCALE GENOMIC DNA]</scope>
    <source>
        <strain evidence="2 3">GZAAS20.1005</strain>
    </source>
</reference>
<feature type="transmembrane region" description="Helical" evidence="1">
    <location>
        <begin position="123"/>
        <end position="147"/>
    </location>
</feature>
<dbReference type="Proteomes" id="UP000094569">
    <property type="component" value="Unassembled WGS sequence"/>
</dbReference>